<evidence type="ECO:0000313" key="3">
    <source>
        <dbReference type="EMBL" id="AUT66549.1"/>
    </source>
</evidence>
<dbReference type="InterPro" id="IPR032093">
    <property type="entry name" value="PhoD_N"/>
</dbReference>
<dbReference type="Gene3D" id="3.60.21.70">
    <property type="entry name" value="PhoD-like phosphatase"/>
    <property type="match status" value="1"/>
</dbReference>
<evidence type="ECO:0000313" key="4">
    <source>
        <dbReference type="Proteomes" id="UP000243502"/>
    </source>
</evidence>
<dbReference type="Gene3D" id="2.60.40.380">
    <property type="entry name" value="Purple acid phosphatase-like, N-terminal"/>
    <property type="match status" value="1"/>
</dbReference>
<dbReference type="RefSeq" id="WP_042305794.1">
    <property type="nucleotide sequence ID" value="NZ_CP026114.1"/>
</dbReference>
<name>A0A2I8F495_9BURK</name>
<dbReference type="OrthoDB" id="327733at2"/>
<dbReference type="InterPro" id="IPR029052">
    <property type="entry name" value="Metallo-depent_PP-like"/>
</dbReference>
<dbReference type="PANTHER" id="PTHR43606:SF2">
    <property type="entry name" value="ALKALINE PHOSPHATASE FAMILY PROTEIN (AFU_ORTHOLOGUE AFUA_5G03860)"/>
    <property type="match status" value="1"/>
</dbReference>
<protein>
    <submittedName>
        <fullName evidence="3">Alkaline phosphatase</fullName>
    </submittedName>
</protein>
<proteinExistence type="predicted"/>
<dbReference type="InterPro" id="IPR038607">
    <property type="entry name" value="PhoD-like_sf"/>
</dbReference>
<dbReference type="EMBL" id="CP026114">
    <property type="protein sequence ID" value="AUT66549.1"/>
    <property type="molecule type" value="Genomic_DNA"/>
</dbReference>
<dbReference type="InterPro" id="IPR018946">
    <property type="entry name" value="PhoD-like_MPP"/>
</dbReference>
<dbReference type="InterPro" id="IPR052900">
    <property type="entry name" value="Phospholipid_Metab_Enz"/>
</dbReference>
<dbReference type="Pfam" id="PF09423">
    <property type="entry name" value="PhoD"/>
    <property type="match status" value="1"/>
</dbReference>
<dbReference type="AlphaFoldDB" id="A0A2I8F495"/>
<dbReference type="PANTHER" id="PTHR43606">
    <property type="entry name" value="PHOSPHATASE, PUTATIVE (AFU_ORTHOLOGUE AFUA_6G08710)-RELATED"/>
    <property type="match status" value="1"/>
</dbReference>
<organism evidence="3 4">
    <name type="scientific">Paraburkholderia terrae</name>
    <dbReference type="NCBI Taxonomy" id="311230"/>
    <lineage>
        <taxon>Bacteria</taxon>
        <taxon>Pseudomonadati</taxon>
        <taxon>Pseudomonadota</taxon>
        <taxon>Betaproteobacteria</taxon>
        <taxon>Burkholderiales</taxon>
        <taxon>Burkholderiaceae</taxon>
        <taxon>Paraburkholderia</taxon>
    </lineage>
</organism>
<dbReference type="Pfam" id="PF16655">
    <property type="entry name" value="PhoD_N"/>
    <property type="match status" value="1"/>
</dbReference>
<evidence type="ECO:0000259" key="1">
    <source>
        <dbReference type="Pfam" id="PF09423"/>
    </source>
</evidence>
<dbReference type="SUPFAM" id="SSF56300">
    <property type="entry name" value="Metallo-dependent phosphatases"/>
    <property type="match status" value="1"/>
</dbReference>
<evidence type="ECO:0000259" key="2">
    <source>
        <dbReference type="Pfam" id="PF16655"/>
    </source>
</evidence>
<dbReference type="Proteomes" id="UP000243502">
    <property type="component" value="Chromosome 4"/>
</dbReference>
<reference evidence="3 4" key="1">
    <citation type="submission" date="2018-01" db="EMBL/GenBank/DDBJ databases">
        <title>Species boundaries and ecological features among Paraburkholderia terrae DSMZ17804T, P. hospita DSMZ17164T and P. caribensis DSMZ13236T.</title>
        <authorList>
            <person name="Pratama A.A."/>
        </authorList>
    </citation>
    <scope>NUCLEOTIDE SEQUENCE [LARGE SCALE GENOMIC DNA]</scope>
    <source>
        <strain evidence="3 4">DSM 17804</strain>
    </source>
</reference>
<gene>
    <name evidence="3" type="ORF">C2L65_43700</name>
</gene>
<feature type="domain" description="Phospholipase D N-terminal" evidence="2">
    <location>
        <begin position="44"/>
        <end position="134"/>
    </location>
</feature>
<accession>A0A2I8F495</accession>
<dbReference type="CDD" id="cd07389">
    <property type="entry name" value="MPP_PhoD"/>
    <property type="match status" value="1"/>
</dbReference>
<dbReference type="KEGG" id="pter:C2L65_43700"/>
<feature type="domain" description="PhoD-like phosphatase metallophosphatase" evidence="1">
    <location>
        <begin position="147"/>
        <end position="552"/>
    </location>
</feature>
<sequence length="591" mass="66389">MDRRHFLQSSTFFTIAAATGTIPACRATPDMGALTDKGHYVFAQGVASGDPRDESIVFWTRCVAAQGDGKAVSLRLEVSTQPDFARPVATVPLRALRTYDFTVRAKVTGLHPKTAYYYRFVAGSDVSPTGQSRTAPGPTDANTRARFAWLTCQDWSVNHWQAMTLMADETDLDFVVHVGDYIYEAVGLRTADPAERAHPPLKLPDGQPMPGGGIYADSLDDYRTLYRTYRTDPRLQAVHHRFPMIAIWDDHEFSDDCWQDHQVYTNEEKRETQRRRNATQAWAEYMPVDWSDVRFAGENSTYDNIRIYRDFHFGSLMHLVMTDERLYRDGHVVSAAAIAQARGNDPIHGDDAAGSRYFVERGVLQRFETLDTAQFGRPPSMLGPVQTQWWKDTLKASPATWKVWGNEVMLNRLWVNLPSGSGDQNRSLVVNCDSWDGYPAHKHELLDWLRQESIRNVVAITGDLHAFQCGVVRNEPDLLKGEPVLVDFVCAGISSTSFYTYIKAAWKGTPLAPLVATPAALDDLLKANNPDLRYVDHDAQGYASATLTPERFVVVFNKVKRVDSHGMAPADPLLQRTRLTVLKDTTEVRIG</sequence>